<dbReference type="EMBL" id="JAPCXB010000106">
    <property type="protein sequence ID" value="KAJ1608055.1"/>
    <property type="molecule type" value="Genomic_DNA"/>
</dbReference>
<organism evidence="2 3">
    <name type="scientific">Cryptosporidium canis</name>
    <dbReference type="NCBI Taxonomy" id="195482"/>
    <lineage>
        <taxon>Eukaryota</taxon>
        <taxon>Sar</taxon>
        <taxon>Alveolata</taxon>
        <taxon>Apicomplexa</taxon>
        <taxon>Conoidasida</taxon>
        <taxon>Coccidia</taxon>
        <taxon>Eucoccidiorida</taxon>
        <taxon>Eimeriorina</taxon>
        <taxon>Cryptosporidiidae</taxon>
        <taxon>Cryptosporidium</taxon>
    </lineage>
</organism>
<name>A0ABQ8P4Y1_9CRYT</name>
<dbReference type="Proteomes" id="UP001071777">
    <property type="component" value="Unassembled WGS sequence"/>
</dbReference>
<protein>
    <submittedName>
        <fullName evidence="2">Uncharacterized protein</fullName>
    </submittedName>
</protein>
<reference evidence="2" key="1">
    <citation type="submission" date="2022-10" db="EMBL/GenBank/DDBJ databases">
        <title>Adaptive evolution leads to modifications in subtelomeric GC content in a zoonotic Cryptosporidium species.</title>
        <authorList>
            <person name="Li J."/>
            <person name="Feng Y."/>
            <person name="Xiao L."/>
        </authorList>
    </citation>
    <scope>NUCLEOTIDE SEQUENCE</scope>
    <source>
        <strain evidence="2">25894</strain>
    </source>
</reference>
<proteinExistence type="predicted"/>
<sequence>MSRILCVFLTSAWLAFSVAYGSDLNNGTGGGPGGVERNQTLAAEGLEILGYAGLASEVAREGTDELLEVSLSGIGALRSSLEALNQTRLDELESAFNETYLRYREDFASFVERSGRGGGGAAWFSNIDAESQGRLRDLLVLPGKKGGVRSVPLNYVAGMDTSRWYPVLDSVNVFAISMLSGGATGGQGGQELSRSELRQLVDGIGNFLVLSSQVTSRFSCRQVAWELVVGDRQSVAILNGVSRKLVRRSQSSISLLRRSNEQVIRQHNVLVSRGRELDSNIRGLLDVIIRARSDKLDSLVTVEDVHRDLGALRAHYVELWKERSEWILSNRRLVRQFVDWLEVSVNLVYRVGLTISKSVLAYSIRNLSDLVYTLKEEGGDLARVRQEVEGSLEMFGFALEALRGGIVSMRSERSSGVFRSVWRRLEKHYLWLRRGYLETWEAVFSKVRETDPRTQLEEFLEASSDLVSDLWRSDLKSPFKFDSNLEAHNSRILGLFRRVGSFLGSEKTSRYSEIQTAVLRLRYYNEMLFPDLRLQIELVDRERERYSLTGSFDQEALEHLLSHAFLNESVERCSSGFGRSHTSPALRLGVSDRSSGRISMWEDESELISGEEELGQISVDFFVGKRARSLVKKFFGADSRAPGSSGEGDLRRQRLGELLDLKEKLVRLNFTLQKELEALSGDGSEPESVTKPLMDRAQRLEKHIRTLDFTISNVESSDQESLDLLLGISKSLLAGEGDRAGGATAKERQVSVKRVEEEVSRFKRELGAVKTALDRDLRLMRRVSKYSSEISILDDNLKLMNKYLSNLEARIDLFCGRINKDGDPKTSRLLSILKYAVRRKKPDTECESLTLEFAKAKETVSPLLKDASDEVSEYNANFRSCNEVEEISSRFGHIAKDFQKARRELQILQNSYLDSSLEHGAKILERSVLKLSQDSKGANKELKCYAEIISSPEAITSYIKNIRKEMFRLQNTIERELNRHMFKK</sequence>
<evidence type="ECO:0000256" key="1">
    <source>
        <dbReference type="SAM" id="SignalP"/>
    </source>
</evidence>
<accession>A0ABQ8P4Y1</accession>
<evidence type="ECO:0000313" key="2">
    <source>
        <dbReference type="EMBL" id="KAJ1608055.1"/>
    </source>
</evidence>
<feature type="chain" id="PRO_5045520743" evidence="1">
    <location>
        <begin position="22"/>
        <end position="984"/>
    </location>
</feature>
<keyword evidence="3" id="KW-1185">Reference proteome</keyword>
<evidence type="ECO:0000313" key="3">
    <source>
        <dbReference type="Proteomes" id="UP001071777"/>
    </source>
</evidence>
<gene>
    <name evidence="2" type="ORF">OJ252_2649</name>
</gene>
<comment type="caution">
    <text evidence="2">The sequence shown here is derived from an EMBL/GenBank/DDBJ whole genome shotgun (WGS) entry which is preliminary data.</text>
</comment>
<keyword evidence="1" id="KW-0732">Signal</keyword>
<feature type="signal peptide" evidence="1">
    <location>
        <begin position="1"/>
        <end position="21"/>
    </location>
</feature>